<dbReference type="EMBL" id="BARU01019768">
    <property type="protein sequence ID" value="GAH56638.1"/>
    <property type="molecule type" value="Genomic_DNA"/>
</dbReference>
<proteinExistence type="predicted"/>
<reference evidence="1" key="1">
    <citation type="journal article" date="2014" name="Front. Microbiol.">
        <title>High frequency of phylogenetically diverse reductive dehalogenase-homologous genes in deep subseafloor sedimentary metagenomes.</title>
        <authorList>
            <person name="Kawai M."/>
            <person name="Futagami T."/>
            <person name="Toyoda A."/>
            <person name="Takaki Y."/>
            <person name="Nishi S."/>
            <person name="Hori S."/>
            <person name="Arai W."/>
            <person name="Tsubouchi T."/>
            <person name="Morono Y."/>
            <person name="Uchiyama I."/>
            <person name="Ito T."/>
            <person name="Fujiyama A."/>
            <person name="Inagaki F."/>
            <person name="Takami H."/>
        </authorList>
    </citation>
    <scope>NUCLEOTIDE SEQUENCE</scope>
    <source>
        <strain evidence="1">Expedition CK06-06</strain>
    </source>
</reference>
<protein>
    <submittedName>
        <fullName evidence="1">Uncharacterized protein</fullName>
    </submittedName>
</protein>
<name>X1IGE7_9ZZZZ</name>
<sequence length="62" mass="6918">DQNSVLEIANMGNECSAVLNTQASVAQYHHQWLQALFARSYVGLYFIVEVSNGVLLGKNYEL</sequence>
<dbReference type="AlphaFoldDB" id="X1IGE7"/>
<gene>
    <name evidence="1" type="ORF">S03H2_32534</name>
</gene>
<accession>X1IGE7</accession>
<evidence type="ECO:0000313" key="1">
    <source>
        <dbReference type="EMBL" id="GAH56638.1"/>
    </source>
</evidence>
<comment type="caution">
    <text evidence="1">The sequence shown here is derived from an EMBL/GenBank/DDBJ whole genome shotgun (WGS) entry which is preliminary data.</text>
</comment>
<feature type="non-terminal residue" evidence="1">
    <location>
        <position position="1"/>
    </location>
</feature>
<organism evidence="1">
    <name type="scientific">marine sediment metagenome</name>
    <dbReference type="NCBI Taxonomy" id="412755"/>
    <lineage>
        <taxon>unclassified sequences</taxon>
        <taxon>metagenomes</taxon>
        <taxon>ecological metagenomes</taxon>
    </lineage>
</organism>